<dbReference type="EMBL" id="JBJUIK010000007">
    <property type="protein sequence ID" value="KAL3523457.1"/>
    <property type="molecule type" value="Genomic_DNA"/>
</dbReference>
<organism evidence="6 7">
    <name type="scientific">Cinchona calisaya</name>
    <dbReference type="NCBI Taxonomy" id="153742"/>
    <lineage>
        <taxon>Eukaryota</taxon>
        <taxon>Viridiplantae</taxon>
        <taxon>Streptophyta</taxon>
        <taxon>Embryophyta</taxon>
        <taxon>Tracheophyta</taxon>
        <taxon>Spermatophyta</taxon>
        <taxon>Magnoliopsida</taxon>
        <taxon>eudicotyledons</taxon>
        <taxon>Gunneridae</taxon>
        <taxon>Pentapetalae</taxon>
        <taxon>asterids</taxon>
        <taxon>lamiids</taxon>
        <taxon>Gentianales</taxon>
        <taxon>Rubiaceae</taxon>
        <taxon>Cinchonoideae</taxon>
        <taxon>Cinchoneae</taxon>
        <taxon>Cinchona</taxon>
    </lineage>
</organism>
<comment type="caution">
    <text evidence="3">Lacks conserved residue(s) required for the propagation of feature annotation.</text>
</comment>
<dbReference type="InterPro" id="IPR036852">
    <property type="entry name" value="Peptidase_S8/S53_dom_sf"/>
</dbReference>
<protein>
    <recommendedName>
        <fullName evidence="5">Peptidase S8/S53 domain-containing protein</fullName>
    </recommendedName>
</protein>
<dbReference type="AlphaFoldDB" id="A0ABD2ZZ76"/>
<evidence type="ECO:0000256" key="3">
    <source>
        <dbReference type="PROSITE-ProRule" id="PRU01240"/>
    </source>
</evidence>
<reference evidence="6 7" key="1">
    <citation type="submission" date="2024-11" db="EMBL/GenBank/DDBJ databases">
        <title>A near-complete genome assembly of Cinchona calisaya.</title>
        <authorList>
            <person name="Lian D.C."/>
            <person name="Zhao X.W."/>
            <person name="Wei L."/>
        </authorList>
    </citation>
    <scope>NUCLEOTIDE SEQUENCE [LARGE SCALE GENOMIC DNA]</scope>
    <source>
        <tissue evidence="6">Nenye</tissue>
    </source>
</reference>
<gene>
    <name evidence="6" type="ORF">ACH5RR_016291</name>
</gene>
<dbReference type="PANTHER" id="PTHR10795">
    <property type="entry name" value="PROPROTEIN CONVERTASE SUBTILISIN/KEXIN"/>
    <property type="match status" value="1"/>
</dbReference>
<keyword evidence="7" id="KW-1185">Reference proteome</keyword>
<dbReference type="Gene3D" id="3.50.30.30">
    <property type="match status" value="1"/>
</dbReference>
<evidence type="ECO:0000256" key="2">
    <source>
        <dbReference type="ARBA" id="ARBA00022729"/>
    </source>
</evidence>
<evidence type="ECO:0000256" key="1">
    <source>
        <dbReference type="ARBA" id="ARBA00011073"/>
    </source>
</evidence>
<dbReference type="Proteomes" id="UP001630127">
    <property type="component" value="Unassembled WGS sequence"/>
</dbReference>
<dbReference type="Gene3D" id="3.40.50.200">
    <property type="entry name" value="Peptidase S8/S53 domain"/>
    <property type="match status" value="2"/>
</dbReference>
<evidence type="ECO:0000313" key="6">
    <source>
        <dbReference type="EMBL" id="KAL3523457.1"/>
    </source>
</evidence>
<comment type="similarity">
    <text evidence="1 3">Belongs to the peptidase S8 family.</text>
</comment>
<evidence type="ECO:0000313" key="7">
    <source>
        <dbReference type="Proteomes" id="UP001630127"/>
    </source>
</evidence>
<name>A0ABD2ZZ76_9GENT</name>
<evidence type="ECO:0000256" key="4">
    <source>
        <dbReference type="SAM" id="SignalP"/>
    </source>
</evidence>
<feature type="chain" id="PRO_5044853559" description="Peptidase S8/S53 domain-containing protein" evidence="4">
    <location>
        <begin position="21"/>
        <end position="366"/>
    </location>
</feature>
<dbReference type="PROSITE" id="PS51892">
    <property type="entry name" value="SUBTILASE"/>
    <property type="match status" value="1"/>
</dbReference>
<feature type="domain" description="Peptidase S8/S53" evidence="5">
    <location>
        <begin position="42"/>
        <end position="340"/>
    </location>
</feature>
<proteinExistence type="inferred from homology"/>
<sequence length="366" mass="39395">MNWFTVFLATLSLLVHHSYSTEPPARHLVDEASLLGFGLGIARGGVPQARIAVYKVCWSENDCGEDDVIRAFDDAIAVGVDLISISLGRSISVPYFESSIAIGYFHAMQNGMLTSSSAGNRGAGLFSVANDAPWLVTVAASTINRKFSTQVLLGNQMLFELYYISSSYLIISDDWLLRNRLCNTANSLDQNVVRGKIVICEEDIAGTAALVEARASGTIMLVPYQYDHSSIYPLPASVIELEPNGISPILSYMNSTSIFLQPDLAAPGVHILAAWPSTISRSSVAGDSRVTTFKILSGTSVACGAAAYVKSFHASWSPAAIKYALMTTAFSMDVNEANDQNGLAYGAGNVNPSKAIEFMIQTYWIT</sequence>
<dbReference type="Pfam" id="PF00082">
    <property type="entry name" value="Peptidase_S8"/>
    <property type="match status" value="1"/>
</dbReference>
<dbReference type="InterPro" id="IPR045051">
    <property type="entry name" value="SBT"/>
</dbReference>
<dbReference type="InterPro" id="IPR000209">
    <property type="entry name" value="Peptidase_S8/S53_dom"/>
</dbReference>
<keyword evidence="2 4" id="KW-0732">Signal</keyword>
<comment type="caution">
    <text evidence="6">The sequence shown here is derived from an EMBL/GenBank/DDBJ whole genome shotgun (WGS) entry which is preliminary data.</text>
</comment>
<dbReference type="SUPFAM" id="SSF52743">
    <property type="entry name" value="Subtilisin-like"/>
    <property type="match status" value="1"/>
</dbReference>
<accession>A0ABD2ZZ76</accession>
<feature type="signal peptide" evidence="4">
    <location>
        <begin position="1"/>
        <end position="20"/>
    </location>
</feature>
<evidence type="ECO:0000259" key="5">
    <source>
        <dbReference type="Pfam" id="PF00082"/>
    </source>
</evidence>